<dbReference type="Gene3D" id="3.90.280.10">
    <property type="entry name" value="PEBP-like"/>
    <property type="match status" value="1"/>
</dbReference>
<dbReference type="InterPro" id="IPR036610">
    <property type="entry name" value="PEBP-like_sf"/>
</dbReference>
<proteinExistence type="predicted"/>
<sequence length="186" mass="20729">MTEVIDLLKRDELIPTLLPESFVPSEDVTFSIVYPRLSFAPGQVVQLALTADEPQISITFANDSGNALYTLAMLDPDAPSRADPKFRSWRHWVITGLKPGKPYAIRTKPATTPYRAPKPPPGSGLHRYAFFLFREPESSFTISVGAAEYGDTLEQRRKWNATEFAKKYGLQLVGVTYFLTESSAAL</sequence>
<evidence type="ECO:0000313" key="2">
    <source>
        <dbReference type="Proteomes" id="UP000054144"/>
    </source>
</evidence>
<dbReference type="Pfam" id="PF01161">
    <property type="entry name" value="PBP"/>
    <property type="match status" value="1"/>
</dbReference>
<dbReference type="GO" id="GO:0030162">
    <property type="term" value="P:regulation of proteolysis"/>
    <property type="evidence" value="ECO:0007669"/>
    <property type="project" value="TreeGrafter"/>
</dbReference>
<dbReference type="CDD" id="cd00866">
    <property type="entry name" value="PEBP_euk"/>
    <property type="match status" value="1"/>
</dbReference>
<evidence type="ECO:0000313" key="1">
    <source>
        <dbReference type="EMBL" id="KIY47891.1"/>
    </source>
</evidence>
<protein>
    <submittedName>
        <fullName evidence="1">PEBP-like protein</fullName>
    </submittedName>
</protein>
<dbReference type="PANTHER" id="PTHR11362:SF85">
    <property type="entry name" value="INHIBITOR (TFS1), PUTATIVE (AFU_ORTHOLOGUE AFUA_4G08120)-RELATED"/>
    <property type="match status" value="1"/>
</dbReference>
<dbReference type="GO" id="GO:0046578">
    <property type="term" value="P:regulation of Ras protein signal transduction"/>
    <property type="evidence" value="ECO:0007669"/>
    <property type="project" value="TreeGrafter"/>
</dbReference>
<organism evidence="1 2">
    <name type="scientific">Fistulina hepatica ATCC 64428</name>
    <dbReference type="NCBI Taxonomy" id="1128425"/>
    <lineage>
        <taxon>Eukaryota</taxon>
        <taxon>Fungi</taxon>
        <taxon>Dikarya</taxon>
        <taxon>Basidiomycota</taxon>
        <taxon>Agaricomycotina</taxon>
        <taxon>Agaricomycetes</taxon>
        <taxon>Agaricomycetidae</taxon>
        <taxon>Agaricales</taxon>
        <taxon>Fistulinaceae</taxon>
        <taxon>Fistulina</taxon>
    </lineage>
</organism>
<dbReference type="GO" id="GO:0030414">
    <property type="term" value="F:peptidase inhibitor activity"/>
    <property type="evidence" value="ECO:0007669"/>
    <property type="project" value="TreeGrafter"/>
</dbReference>
<dbReference type="OrthoDB" id="2506647at2759"/>
<dbReference type="PANTHER" id="PTHR11362">
    <property type="entry name" value="PHOSPHATIDYLETHANOLAMINE-BINDING PROTEIN"/>
    <property type="match status" value="1"/>
</dbReference>
<dbReference type="InterPro" id="IPR008914">
    <property type="entry name" value="PEBP"/>
</dbReference>
<dbReference type="EMBL" id="KN881914">
    <property type="protein sequence ID" value="KIY47891.1"/>
    <property type="molecule type" value="Genomic_DNA"/>
</dbReference>
<keyword evidence="2" id="KW-1185">Reference proteome</keyword>
<dbReference type="InterPro" id="IPR035810">
    <property type="entry name" value="PEBP_euk"/>
</dbReference>
<dbReference type="GO" id="GO:0005543">
    <property type="term" value="F:phospholipid binding"/>
    <property type="evidence" value="ECO:0007669"/>
    <property type="project" value="TreeGrafter"/>
</dbReference>
<name>A0A0D7ADD4_9AGAR</name>
<accession>A0A0D7ADD4</accession>
<reference evidence="1 2" key="1">
    <citation type="journal article" date="2015" name="Fungal Genet. Biol.">
        <title>Evolution of novel wood decay mechanisms in Agaricales revealed by the genome sequences of Fistulina hepatica and Cylindrobasidium torrendii.</title>
        <authorList>
            <person name="Floudas D."/>
            <person name="Held B.W."/>
            <person name="Riley R."/>
            <person name="Nagy L.G."/>
            <person name="Koehler G."/>
            <person name="Ransdell A.S."/>
            <person name="Younus H."/>
            <person name="Chow J."/>
            <person name="Chiniquy J."/>
            <person name="Lipzen A."/>
            <person name="Tritt A."/>
            <person name="Sun H."/>
            <person name="Haridas S."/>
            <person name="LaButti K."/>
            <person name="Ohm R.A."/>
            <person name="Kues U."/>
            <person name="Blanchette R.A."/>
            <person name="Grigoriev I.V."/>
            <person name="Minto R.E."/>
            <person name="Hibbett D.S."/>
        </authorList>
    </citation>
    <scope>NUCLEOTIDE SEQUENCE [LARGE SCALE GENOMIC DNA]</scope>
    <source>
        <strain evidence="1 2">ATCC 64428</strain>
    </source>
</reference>
<gene>
    <name evidence="1" type="ORF">FISHEDRAFT_59336</name>
</gene>
<dbReference type="SUPFAM" id="SSF49777">
    <property type="entry name" value="PEBP-like"/>
    <property type="match status" value="1"/>
</dbReference>
<dbReference type="AlphaFoldDB" id="A0A0D7ADD4"/>
<dbReference type="Proteomes" id="UP000054144">
    <property type="component" value="Unassembled WGS sequence"/>
</dbReference>